<dbReference type="Pfam" id="PF07690">
    <property type="entry name" value="MFS_1"/>
    <property type="match status" value="1"/>
</dbReference>
<evidence type="ECO:0000256" key="1">
    <source>
        <dbReference type="ARBA" id="ARBA00004141"/>
    </source>
</evidence>
<dbReference type="GO" id="GO:0022857">
    <property type="term" value="F:transmembrane transporter activity"/>
    <property type="evidence" value="ECO:0007669"/>
    <property type="project" value="InterPro"/>
</dbReference>
<keyword evidence="5 6" id="KW-0472">Membrane</keyword>
<keyword evidence="8" id="KW-1185">Reference proteome</keyword>
<evidence type="ECO:0000256" key="5">
    <source>
        <dbReference type="ARBA" id="ARBA00023136"/>
    </source>
</evidence>
<keyword evidence="4 6" id="KW-1133">Transmembrane helix</keyword>
<dbReference type="PANTHER" id="PTHR43791">
    <property type="entry name" value="PERMEASE-RELATED"/>
    <property type="match status" value="1"/>
</dbReference>
<evidence type="ECO:0000313" key="7">
    <source>
        <dbReference type="EMBL" id="KAF9025120.1"/>
    </source>
</evidence>
<dbReference type="EMBL" id="JADNRY010000880">
    <property type="protein sequence ID" value="KAF9025120.1"/>
    <property type="molecule type" value="Genomic_DNA"/>
</dbReference>
<feature type="transmembrane region" description="Helical" evidence="6">
    <location>
        <begin position="87"/>
        <end position="106"/>
    </location>
</feature>
<sequence>MDAVELKKLERQAVKRMDIVILPMITMFYLLSFLDRSNIGNARVAGLQKDLGMTDSQYSICITILYVPYICAELPANLLLRKIGPRFLMPSLLTLWGLMVALQGLVTSFAGLVVVRAFLGLVEGPMFPGIVLYLSSFYTRDELAFRVAIFFSSASLSGGIFWIACCSYHQYGWLAGRPGWAWIFILVRDTRRNFQLADGNFGILPHTSSPEELKFSTPAMRELLVRRLAKDKPSSSTNQDHFSFKEVFRDYPVWTGVVPSSIVGELGFNPDKTQLLSVGPFAGGFFVTLGIALWSDRMKSRSIATAVVICLSIAGFAIYLGSDNKFTRYGSLFLTVPGVYASVPPVAAWMSNNSVGSILIVVLSGVNALLLNYMNQQKVKRRDEILAPYNLDSDDEKGTNATRALVELGDRHPDFKYTL</sequence>
<evidence type="ECO:0000313" key="8">
    <source>
        <dbReference type="Proteomes" id="UP000772434"/>
    </source>
</evidence>
<keyword evidence="3 6" id="KW-0812">Transmembrane</keyword>
<accession>A0A9P5P0J0</accession>
<dbReference type="Gene3D" id="1.20.1250.20">
    <property type="entry name" value="MFS general substrate transporter like domains"/>
    <property type="match status" value="1"/>
</dbReference>
<dbReference type="Proteomes" id="UP000772434">
    <property type="component" value="Unassembled WGS sequence"/>
</dbReference>
<dbReference type="InterPro" id="IPR036259">
    <property type="entry name" value="MFS_trans_sf"/>
</dbReference>
<dbReference type="PANTHER" id="PTHR43791:SF85">
    <property type="entry name" value="TRANSPORTER, PUTATIVE (AFU_ORTHOLOGUE AFUA_6G00710)-RELATED"/>
    <property type="match status" value="1"/>
</dbReference>
<feature type="transmembrane region" description="Helical" evidence="6">
    <location>
        <begin position="17"/>
        <end position="34"/>
    </location>
</feature>
<dbReference type="SUPFAM" id="SSF103473">
    <property type="entry name" value="MFS general substrate transporter"/>
    <property type="match status" value="1"/>
</dbReference>
<feature type="transmembrane region" description="Helical" evidence="6">
    <location>
        <begin position="275"/>
        <end position="295"/>
    </location>
</feature>
<keyword evidence="2" id="KW-0813">Transport</keyword>
<gene>
    <name evidence="7" type="ORF">BDP27DRAFT_1376619</name>
</gene>
<reference evidence="7" key="1">
    <citation type="submission" date="2020-11" db="EMBL/GenBank/DDBJ databases">
        <authorList>
            <consortium name="DOE Joint Genome Institute"/>
            <person name="Ahrendt S."/>
            <person name="Riley R."/>
            <person name="Andreopoulos W."/>
            <person name="Labutti K."/>
            <person name="Pangilinan J."/>
            <person name="Ruiz-Duenas F.J."/>
            <person name="Barrasa J.M."/>
            <person name="Sanchez-Garcia M."/>
            <person name="Camarero S."/>
            <person name="Miyauchi S."/>
            <person name="Serrano A."/>
            <person name="Linde D."/>
            <person name="Babiker R."/>
            <person name="Drula E."/>
            <person name="Ayuso-Fernandez I."/>
            <person name="Pacheco R."/>
            <person name="Padilla G."/>
            <person name="Ferreira P."/>
            <person name="Barriuso J."/>
            <person name="Kellner H."/>
            <person name="Castanera R."/>
            <person name="Alfaro M."/>
            <person name="Ramirez L."/>
            <person name="Pisabarro A.G."/>
            <person name="Kuo A."/>
            <person name="Tritt A."/>
            <person name="Lipzen A."/>
            <person name="He G."/>
            <person name="Yan M."/>
            <person name="Ng V."/>
            <person name="Cullen D."/>
            <person name="Martin F."/>
            <person name="Rosso M.-N."/>
            <person name="Henrissat B."/>
            <person name="Hibbett D."/>
            <person name="Martinez A.T."/>
            <person name="Grigoriev I.V."/>
        </authorList>
    </citation>
    <scope>NUCLEOTIDE SEQUENCE</scope>
    <source>
        <strain evidence="7">AH 40177</strain>
    </source>
</reference>
<proteinExistence type="predicted"/>
<feature type="transmembrane region" description="Helical" evidence="6">
    <location>
        <begin position="143"/>
        <end position="164"/>
    </location>
</feature>
<dbReference type="GO" id="GO:0016020">
    <property type="term" value="C:membrane"/>
    <property type="evidence" value="ECO:0007669"/>
    <property type="project" value="UniProtKB-SubCell"/>
</dbReference>
<feature type="transmembrane region" description="Helical" evidence="6">
    <location>
        <begin position="57"/>
        <end position="80"/>
    </location>
</feature>
<evidence type="ECO:0000256" key="6">
    <source>
        <dbReference type="SAM" id="Phobius"/>
    </source>
</evidence>
<feature type="transmembrane region" description="Helical" evidence="6">
    <location>
        <begin position="301"/>
        <end position="320"/>
    </location>
</feature>
<dbReference type="AlphaFoldDB" id="A0A9P5P0J0"/>
<evidence type="ECO:0000256" key="4">
    <source>
        <dbReference type="ARBA" id="ARBA00022989"/>
    </source>
</evidence>
<dbReference type="InterPro" id="IPR011701">
    <property type="entry name" value="MFS"/>
</dbReference>
<feature type="transmembrane region" description="Helical" evidence="6">
    <location>
        <begin position="356"/>
        <end position="374"/>
    </location>
</feature>
<evidence type="ECO:0000256" key="2">
    <source>
        <dbReference type="ARBA" id="ARBA00022448"/>
    </source>
</evidence>
<protein>
    <submittedName>
        <fullName evidence="7">Major facilitator superfamily domain-containing protein</fullName>
    </submittedName>
</protein>
<comment type="caution">
    <text evidence="7">The sequence shown here is derived from an EMBL/GenBank/DDBJ whole genome shotgun (WGS) entry which is preliminary data.</text>
</comment>
<dbReference type="OrthoDB" id="2985014at2759"/>
<organism evidence="7 8">
    <name type="scientific">Rhodocollybia butyracea</name>
    <dbReference type="NCBI Taxonomy" id="206335"/>
    <lineage>
        <taxon>Eukaryota</taxon>
        <taxon>Fungi</taxon>
        <taxon>Dikarya</taxon>
        <taxon>Basidiomycota</taxon>
        <taxon>Agaricomycotina</taxon>
        <taxon>Agaricomycetes</taxon>
        <taxon>Agaricomycetidae</taxon>
        <taxon>Agaricales</taxon>
        <taxon>Marasmiineae</taxon>
        <taxon>Omphalotaceae</taxon>
        <taxon>Rhodocollybia</taxon>
    </lineage>
</organism>
<evidence type="ECO:0000256" key="3">
    <source>
        <dbReference type="ARBA" id="ARBA00022692"/>
    </source>
</evidence>
<comment type="subcellular location">
    <subcellularLocation>
        <location evidence="1">Membrane</location>
        <topology evidence="1">Multi-pass membrane protein</topology>
    </subcellularLocation>
</comment>
<feature type="transmembrane region" description="Helical" evidence="6">
    <location>
        <begin position="332"/>
        <end position="350"/>
    </location>
</feature>
<name>A0A9P5P0J0_9AGAR</name>